<organism evidence="1">
    <name type="scientific">Schistosoma japonicum</name>
    <name type="common">Blood fluke</name>
    <dbReference type="NCBI Taxonomy" id="6182"/>
    <lineage>
        <taxon>Eukaryota</taxon>
        <taxon>Metazoa</taxon>
        <taxon>Spiralia</taxon>
        <taxon>Lophotrochozoa</taxon>
        <taxon>Platyhelminthes</taxon>
        <taxon>Trematoda</taxon>
        <taxon>Digenea</taxon>
        <taxon>Strigeidida</taxon>
        <taxon>Schistosomatoidea</taxon>
        <taxon>Schistosomatidae</taxon>
        <taxon>Schistosoma</taxon>
    </lineage>
</organism>
<protein>
    <submittedName>
        <fullName evidence="1">SJCHGC09355 protein</fullName>
    </submittedName>
</protein>
<reference evidence="1" key="1">
    <citation type="submission" date="2004-11" db="EMBL/GenBank/DDBJ databases">
        <title>The full-length cDNA sequences of Schistosoma japonicum genes.</title>
        <authorList>
            <person name="Han Z."/>
        </authorList>
    </citation>
    <scope>NUCLEOTIDE SEQUENCE</scope>
</reference>
<evidence type="ECO:0000313" key="1">
    <source>
        <dbReference type="EMBL" id="AAW26854.1"/>
    </source>
</evidence>
<sequence length="178" mass="19978">MSKLDTFMFTCKFPLMRLIINNNLSTILYSGLVHSYSTFSSNTRTSDVTIATTYSSSKYINKKLSSTTGLFQPSTPVLVKPKDHQSNLGLGLFHPKKKRIDKESDDLKQPGFYNISGYGFAQYTDLKLLYAHFSKLDLYKFPTMPSEVSFSDALALSIKLSLLENGFDAAVVEIEPMD</sequence>
<proteinExistence type="evidence at transcript level"/>
<dbReference type="AlphaFoldDB" id="Q5DBF2"/>
<accession>Q5DBF2</accession>
<name>Q5DBF2_SCHJA</name>
<reference evidence="1" key="2">
    <citation type="journal article" date="2006" name="PLoS Pathog.">
        <title>New perspectives on host-parasite interplay by comparative transcriptomic and proteomic analyses of Schistosoma japonicum.</title>
        <authorList>
            <person name="Liu F."/>
            <person name="Lu J."/>
            <person name="Hu W."/>
            <person name="Wang S.Y."/>
            <person name="Cui S.J."/>
            <person name="Chi M."/>
            <person name="Yan Q."/>
            <person name="Wang X.R."/>
            <person name="Song H.D."/>
            <person name="Xu X.N."/>
            <person name="Wang J.J."/>
            <person name="Zhang X.L."/>
            <person name="Zhang X."/>
            <person name="Wang Z.Q."/>
            <person name="Xue C.L."/>
            <person name="Brindley P.J."/>
            <person name="McManus D.P."/>
            <person name="Yang P.Y."/>
            <person name="Feng Z."/>
            <person name="Chen Z."/>
            <person name="Han Z.G."/>
        </authorList>
    </citation>
    <scope>NUCLEOTIDE SEQUENCE</scope>
</reference>
<dbReference type="EMBL" id="AY815122">
    <property type="protein sequence ID" value="AAW26854.1"/>
    <property type="molecule type" value="mRNA"/>
</dbReference>